<dbReference type="GO" id="GO:0016830">
    <property type="term" value="F:carbon-carbon lyase activity"/>
    <property type="evidence" value="ECO:0007669"/>
    <property type="project" value="InterPro"/>
</dbReference>
<evidence type="ECO:0000256" key="4">
    <source>
        <dbReference type="PIRSR" id="PIRSR602129-50"/>
    </source>
</evidence>
<dbReference type="AlphaFoldDB" id="A0A067P6F5"/>
<organism evidence="6 7">
    <name type="scientific">Pleurotus ostreatus (strain PC15)</name>
    <name type="common">Oyster mushroom</name>
    <dbReference type="NCBI Taxonomy" id="1137138"/>
    <lineage>
        <taxon>Eukaryota</taxon>
        <taxon>Fungi</taxon>
        <taxon>Dikarya</taxon>
        <taxon>Basidiomycota</taxon>
        <taxon>Agaricomycotina</taxon>
        <taxon>Agaricomycetes</taxon>
        <taxon>Agaricomycetidae</taxon>
        <taxon>Agaricales</taxon>
        <taxon>Pleurotineae</taxon>
        <taxon>Pleurotaceae</taxon>
        <taxon>Pleurotus</taxon>
    </lineage>
</organism>
<dbReference type="PANTHER" id="PTHR42735:SF4">
    <property type="entry name" value="PYRIDOXAL PHOSPHATE-DEPENDENT DECARBOXYLASE FAMILY PROTEIN"/>
    <property type="match status" value="1"/>
</dbReference>
<dbReference type="InterPro" id="IPR015424">
    <property type="entry name" value="PyrdxlP-dep_Trfase"/>
</dbReference>
<dbReference type="InterPro" id="IPR050477">
    <property type="entry name" value="GrpII_AminoAcid_Decarb"/>
</dbReference>
<name>A0A067P6F5_PLEO1</name>
<evidence type="ECO:0000256" key="2">
    <source>
        <dbReference type="ARBA" id="ARBA00022898"/>
    </source>
</evidence>
<evidence type="ECO:0000313" key="7">
    <source>
        <dbReference type="Proteomes" id="UP000027073"/>
    </source>
</evidence>
<reference evidence="7" key="1">
    <citation type="journal article" date="2014" name="Proc. Natl. Acad. Sci. U.S.A.">
        <title>Extensive sampling of basidiomycete genomes demonstrates inadequacy of the white-rot/brown-rot paradigm for wood decay fungi.</title>
        <authorList>
            <person name="Riley R."/>
            <person name="Salamov A.A."/>
            <person name="Brown D.W."/>
            <person name="Nagy L.G."/>
            <person name="Floudas D."/>
            <person name="Held B.W."/>
            <person name="Levasseur A."/>
            <person name="Lombard V."/>
            <person name="Morin E."/>
            <person name="Otillar R."/>
            <person name="Lindquist E.A."/>
            <person name="Sun H."/>
            <person name="LaButti K.M."/>
            <person name="Schmutz J."/>
            <person name="Jabbour D."/>
            <person name="Luo H."/>
            <person name="Baker S.E."/>
            <person name="Pisabarro A.G."/>
            <person name="Walton J.D."/>
            <person name="Blanchette R.A."/>
            <person name="Henrissat B."/>
            <person name="Martin F."/>
            <person name="Cullen D."/>
            <person name="Hibbett D.S."/>
            <person name="Grigoriev I.V."/>
        </authorList>
    </citation>
    <scope>NUCLEOTIDE SEQUENCE [LARGE SCALE GENOMIC DNA]</scope>
    <source>
        <strain evidence="7">PC15</strain>
    </source>
</reference>
<evidence type="ECO:0000256" key="1">
    <source>
        <dbReference type="ARBA" id="ARBA00001933"/>
    </source>
</evidence>
<dbReference type="PANTHER" id="PTHR42735">
    <property type="match status" value="1"/>
</dbReference>
<dbReference type="InterPro" id="IPR049373">
    <property type="entry name" value="TyrDC_C"/>
</dbReference>
<keyword evidence="3" id="KW-0456">Lyase</keyword>
<dbReference type="InterPro" id="IPR015421">
    <property type="entry name" value="PyrdxlP-dep_Trfase_major"/>
</dbReference>
<dbReference type="VEuPathDB" id="FungiDB:PLEOSDRAFT_1102446"/>
<evidence type="ECO:0000259" key="5">
    <source>
        <dbReference type="Pfam" id="PF21391"/>
    </source>
</evidence>
<comment type="cofactor">
    <cofactor evidence="1 4">
        <name>pyridoxal 5'-phosphate</name>
        <dbReference type="ChEBI" id="CHEBI:597326"/>
    </cofactor>
</comment>
<accession>A0A067P6F5</accession>
<dbReference type="STRING" id="1137138.A0A067P6F5"/>
<dbReference type="GO" id="GO:0019752">
    <property type="term" value="P:carboxylic acid metabolic process"/>
    <property type="evidence" value="ECO:0007669"/>
    <property type="project" value="InterPro"/>
</dbReference>
<dbReference type="InParanoid" id="A0A067P6F5"/>
<dbReference type="GO" id="GO:0030170">
    <property type="term" value="F:pyridoxal phosphate binding"/>
    <property type="evidence" value="ECO:0007669"/>
    <property type="project" value="InterPro"/>
</dbReference>
<dbReference type="Proteomes" id="UP000027073">
    <property type="component" value="Unassembled WGS sequence"/>
</dbReference>
<protein>
    <recommendedName>
        <fullName evidence="5">L-tyrosine decarboxylase C-terminal domain-containing protein</fullName>
    </recommendedName>
</protein>
<keyword evidence="2 4" id="KW-0663">Pyridoxal phosphate</keyword>
<sequence>MPVDDIHNANNQAAMPLDRDYETASALFLGPTGESMDFFRRCLADILGSHQTMRLERHNPADPVHHPLALQSDGLLEVRGRISARLHELLTMLQEGSSPIVSPRYLAHVCCEPTLPSILGYFAVMLLNQNNCIRSLGPVTADLETTVGHQLCRMLGFTVDPDSKHGLAAWGHLVGGGTIANLEALFGLLDRAIRNLKFYPFAVLGALRDDGPLASVGRAFRMRTRSGKYRLLREMAPWDLFNLGITDVLDIPTRLGNEFGVSKEVLDSEVDPHTCQSLGLFQLAKRWNMDRLPKLLIASSRHYSWPKSAAFAGIGSKNIINVDVDNDVKMSISHLRTILEECLESKQPIYAIVATVGTSQEGAVDPVHDIIELRKEFAAKGLSFAIHADAAWGGYFATMMSQDYAANAGSTIRLRKETERNFASLKDVDSITVDPHKSGYVLYPAGGLCYRDGRMRYLVTWSAPYIEEGLSNHIGWFGVEGSKPGASAAAVWLSHEVIGLNVHGYGALHRRALLGGRLLYCHLATMSGDQVPFIVVPFNRLPSQRSDDPCETRIRTEQQFIRHRILGVPEAQLEADSDAMVLLNSVGSELNLNPFVCNFRLADGSANTSVRLSNNLNERIAARLSVENLAGSPFIMSTTTFTQREYGNCLTTFKRRIGLTEGDENLVVLKYTVMSPFSSQPAFMDNIIGDLRKVLIEEAAFVINTSVSISSRL</sequence>
<feature type="domain" description="L-tyrosine decarboxylase C-terminal" evidence="5">
    <location>
        <begin position="606"/>
        <end position="695"/>
    </location>
</feature>
<proteinExistence type="predicted"/>
<dbReference type="InterPro" id="IPR002129">
    <property type="entry name" value="PyrdxlP-dep_de-COase"/>
</dbReference>
<dbReference type="SUPFAM" id="SSF53383">
    <property type="entry name" value="PLP-dependent transferases"/>
    <property type="match status" value="1"/>
</dbReference>
<dbReference type="Pfam" id="PF21391">
    <property type="entry name" value="tyr_de_CO2_C"/>
    <property type="match status" value="1"/>
</dbReference>
<feature type="modified residue" description="N6-(pyridoxal phosphate)lysine" evidence="4">
    <location>
        <position position="437"/>
    </location>
</feature>
<dbReference type="Pfam" id="PF00282">
    <property type="entry name" value="Pyridoxal_deC"/>
    <property type="match status" value="1"/>
</dbReference>
<dbReference type="OrthoDB" id="2161780at2759"/>
<dbReference type="Gene3D" id="3.40.640.10">
    <property type="entry name" value="Type I PLP-dependent aspartate aminotransferase-like (Major domain)"/>
    <property type="match status" value="2"/>
</dbReference>
<gene>
    <name evidence="6" type="ORF">PLEOSDRAFT_1102446</name>
</gene>
<evidence type="ECO:0000313" key="6">
    <source>
        <dbReference type="EMBL" id="KDQ31481.1"/>
    </source>
</evidence>
<evidence type="ECO:0000256" key="3">
    <source>
        <dbReference type="ARBA" id="ARBA00023239"/>
    </source>
</evidence>
<dbReference type="HOGENOM" id="CLU_005446_1_0_1"/>
<dbReference type="EMBL" id="KL198006">
    <property type="protein sequence ID" value="KDQ31481.1"/>
    <property type="molecule type" value="Genomic_DNA"/>
</dbReference>